<evidence type="ECO:0000313" key="2">
    <source>
        <dbReference type="EMBL" id="MDQ9070815.1"/>
    </source>
</evidence>
<protein>
    <submittedName>
        <fullName evidence="2">EcsC family protein</fullName>
    </submittedName>
</protein>
<evidence type="ECO:0000256" key="1">
    <source>
        <dbReference type="SAM" id="MobiDB-lite"/>
    </source>
</evidence>
<dbReference type="PANTHER" id="PTHR41260">
    <property type="entry name" value="PROTEIN ECSC"/>
    <property type="match status" value="1"/>
</dbReference>
<reference evidence="2" key="1">
    <citation type="submission" date="2023-08" db="EMBL/GenBank/DDBJ databases">
        <title>Emergence of clinically-relevant ST2 carbapenem-resistant Acinetobacter baumannii strains in hospital sewages in Zhejiang, East of China.</title>
        <authorList>
            <person name="Kaichao C."/>
            <person name="Zhang R."/>
        </authorList>
    </citation>
    <scope>NUCLEOTIDE SEQUENCE</scope>
    <source>
        <strain evidence="2">M-SY-60</strain>
    </source>
</reference>
<feature type="compositionally biased region" description="Low complexity" evidence="1">
    <location>
        <begin position="437"/>
        <end position="448"/>
    </location>
</feature>
<dbReference type="Proteomes" id="UP001243195">
    <property type="component" value="Unassembled WGS sequence"/>
</dbReference>
<feature type="region of interest" description="Disordered" evidence="1">
    <location>
        <begin position="401"/>
        <end position="502"/>
    </location>
</feature>
<dbReference type="RefSeq" id="WP_308955366.1">
    <property type="nucleotide sequence ID" value="NZ_JAVICY010000002.1"/>
</dbReference>
<dbReference type="InterPro" id="IPR024787">
    <property type="entry name" value="EcsC"/>
</dbReference>
<proteinExistence type="predicted"/>
<evidence type="ECO:0000313" key="3">
    <source>
        <dbReference type="Proteomes" id="UP001243195"/>
    </source>
</evidence>
<sequence>MSDSNNKRGGLISNAFGVAKKLGSTGFSMLNHVAPGSVSKMTQKPNQDQIIQGQAKEQLSNKQKYDNPQAMMRDHIPLVSRQLLGKHYGKINNVASFISPELNDKLSDYFFEKLNDFVSNLSSVEAILKEVGAKDLNELANNPERSARISQAFENQNKRYAVVQGALTGVSGVIGAAIDVPTSIALALHSIYQTGRAYGFELKTFEEQEVVEFVFKQIDIGTVAEKQTLLVAVRAVAGLLETHDVNQLQKLLGSDNDTELLKKWIGNDDGTFKWSWLNSLPQLSIVSKLIPLAGAGIGAYFSLKLLNDATFKAQKVFSNAREYLNNHPDEKLDIVDAYEHFQKQGSSALLLATNAEPLETKVETAAQTTATENLASAQKVQDVAPTPINTAPAEAVAVAEPTAKPVADSAKVAATNTEKATKPAQTTKKATPRRTKSTSTTPSSAKTTANKAQTSTQTANTAKSPSVNETPLAPPKLATKKTAVKKLEANKDEEKPTPNADQ</sequence>
<accession>A0AAW8JEQ8</accession>
<gene>
    <name evidence="2" type="ORF">RFH51_04990</name>
</gene>
<dbReference type="PANTHER" id="PTHR41260:SF1">
    <property type="entry name" value="PROTEIN ECSC"/>
    <property type="match status" value="1"/>
</dbReference>
<feature type="compositionally biased region" description="Polar residues" evidence="1">
    <location>
        <begin position="449"/>
        <end position="469"/>
    </location>
</feature>
<dbReference type="AlphaFoldDB" id="A0AAW8JEQ8"/>
<name>A0AAW8JEQ8_9GAMM</name>
<organism evidence="2 3">
    <name type="scientific">Acinetobacter gerneri</name>
    <dbReference type="NCBI Taxonomy" id="202952"/>
    <lineage>
        <taxon>Bacteria</taxon>
        <taxon>Pseudomonadati</taxon>
        <taxon>Pseudomonadota</taxon>
        <taxon>Gammaproteobacteria</taxon>
        <taxon>Moraxellales</taxon>
        <taxon>Moraxellaceae</taxon>
        <taxon>Acinetobacter</taxon>
    </lineage>
</organism>
<feature type="compositionally biased region" description="Basic and acidic residues" evidence="1">
    <location>
        <begin position="485"/>
        <end position="496"/>
    </location>
</feature>
<dbReference type="EMBL" id="JAVIDA010000004">
    <property type="protein sequence ID" value="MDQ9070815.1"/>
    <property type="molecule type" value="Genomic_DNA"/>
</dbReference>
<comment type="caution">
    <text evidence="2">The sequence shown here is derived from an EMBL/GenBank/DDBJ whole genome shotgun (WGS) entry which is preliminary data.</text>
</comment>
<dbReference type="Pfam" id="PF12787">
    <property type="entry name" value="EcsC"/>
    <property type="match status" value="1"/>
</dbReference>